<feature type="transmembrane region" description="Helical" evidence="3">
    <location>
        <begin position="151"/>
        <end position="177"/>
    </location>
</feature>
<dbReference type="PANTHER" id="PTHR11360">
    <property type="entry name" value="MONOCARBOXYLATE TRANSPORTER"/>
    <property type="match status" value="1"/>
</dbReference>
<dbReference type="AlphaFoldDB" id="A0A8S3YSX4"/>
<feature type="compositionally biased region" description="Polar residues" evidence="2">
    <location>
        <begin position="1"/>
        <end position="13"/>
    </location>
</feature>
<feature type="transmembrane region" description="Helical" evidence="3">
    <location>
        <begin position="216"/>
        <end position="235"/>
    </location>
</feature>
<name>A0A8S3YSX4_9EUPU</name>
<feature type="transmembrane region" description="Helical" evidence="3">
    <location>
        <begin position="98"/>
        <end position="116"/>
    </location>
</feature>
<keyword evidence="6" id="KW-1185">Reference proteome</keyword>
<feature type="compositionally biased region" description="Basic and acidic residues" evidence="2">
    <location>
        <begin position="325"/>
        <end position="334"/>
    </location>
</feature>
<evidence type="ECO:0000256" key="1">
    <source>
        <dbReference type="ARBA" id="ARBA00004141"/>
    </source>
</evidence>
<feature type="transmembrane region" description="Helical" evidence="3">
    <location>
        <begin position="184"/>
        <end position="204"/>
    </location>
</feature>
<dbReference type="OrthoDB" id="6499973at2759"/>
<keyword evidence="3" id="KW-1133">Transmembrane helix</keyword>
<keyword evidence="3" id="KW-0472">Membrane</keyword>
<evidence type="ECO:0000313" key="5">
    <source>
        <dbReference type="EMBL" id="CAG5118605.1"/>
    </source>
</evidence>
<protein>
    <recommendedName>
        <fullName evidence="4">Major facilitator superfamily (MFS) profile domain-containing protein</fullName>
    </recommendedName>
</protein>
<feature type="transmembrane region" description="Helical" evidence="3">
    <location>
        <begin position="590"/>
        <end position="611"/>
    </location>
</feature>
<feature type="region of interest" description="Disordered" evidence="2">
    <location>
        <begin position="1"/>
        <end position="24"/>
    </location>
</feature>
<feature type="transmembrane region" description="Helical" evidence="3">
    <location>
        <begin position="128"/>
        <end position="145"/>
    </location>
</feature>
<accession>A0A8S3YSX4</accession>
<evidence type="ECO:0000256" key="2">
    <source>
        <dbReference type="SAM" id="MobiDB-lite"/>
    </source>
</evidence>
<evidence type="ECO:0000256" key="3">
    <source>
        <dbReference type="SAM" id="Phobius"/>
    </source>
</evidence>
<feature type="transmembrane region" description="Helical" evidence="3">
    <location>
        <begin position="623"/>
        <end position="646"/>
    </location>
</feature>
<dbReference type="InterPro" id="IPR020846">
    <property type="entry name" value="MFS_dom"/>
</dbReference>
<feature type="region of interest" description="Disordered" evidence="2">
    <location>
        <begin position="324"/>
        <end position="379"/>
    </location>
</feature>
<organism evidence="5 6">
    <name type="scientific">Candidula unifasciata</name>
    <dbReference type="NCBI Taxonomy" id="100452"/>
    <lineage>
        <taxon>Eukaryota</taxon>
        <taxon>Metazoa</taxon>
        <taxon>Spiralia</taxon>
        <taxon>Lophotrochozoa</taxon>
        <taxon>Mollusca</taxon>
        <taxon>Gastropoda</taxon>
        <taxon>Heterobranchia</taxon>
        <taxon>Euthyneura</taxon>
        <taxon>Panpulmonata</taxon>
        <taxon>Eupulmonata</taxon>
        <taxon>Stylommatophora</taxon>
        <taxon>Helicina</taxon>
        <taxon>Helicoidea</taxon>
        <taxon>Geomitridae</taxon>
        <taxon>Candidula</taxon>
    </lineage>
</organism>
<reference evidence="5" key="1">
    <citation type="submission" date="2021-04" db="EMBL/GenBank/DDBJ databases">
        <authorList>
            <consortium name="Molecular Ecology Group"/>
        </authorList>
    </citation>
    <scope>NUCLEOTIDE SEQUENCE</scope>
</reference>
<dbReference type="InterPro" id="IPR050327">
    <property type="entry name" value="Proton-linked_MCT"/>
</dbReference>
<evidence type="ECO:0000313" key="6">
    <source>
        <dbReference type="Proteomes" id="UP000678393"/>
    </source>
</evidence>
<dbReference type="InterPro" id="IPR036259">
    <property type="entry name" value="MFS_trans_sf"/>
</dbReference>
<feature type="transmembrane region" description="Helical" evidence="3">
    <location>
        <begin position="658"/>
        <end position="678"/>
    </location>
</feature>
<sequence length="683" mass="73754">MTTHENNSAQQTRVRPGLGSDEPGDNDGLDAVVVKAGVGAETVAAVASPLWKVPDGGWGWVIVISALVVSLIVDGLSYTFGLFLGEFERAFDQPKSTIALASSLQVGIYLFIGPIVSALTNRFGCRRVIIFGSFLAGVAFIASSWSNNVTVLILTYGLLGGIGFGLMYLPAIVAVSVYFEERRAVATGIAVCGSGVGTFILAPLTDYLLHEYNWRWTLLILGGLILNGMVFGALVRPLELQRVDVCPDIAGDTDEEGIVKMNGQLKTNTGGDTENKFISERGRYTKDFVSSSDSRTKEEIPLLTIMDGEDKLVIKVPEPYTTSKENYEDLERSSRPAVQFNSTSQLSKGKYTGSDKKISSFPNSPEKTVRPRAQSTSDKDALAKAQLARSHVPVGLSLISLTDTTLNQIREDIHLPLSRKDIHLSGPLPFPDSDVRRRSEPIRGLYIQSLQSIASLSDVDAIEIVQAQPRGLWSCLPKSAQETMEEMLDLSILKEKSYWCVLLGNFFCMLGFYVPFVYVPDRALELGIPEDKAAFLISIIGITNTIGRVLTGVLINFLNLDCAAVTSGALLIAGIVTAICPFCHTYPSLAAVSAIFGVCVAAYISLCSVLLCELLGVDSLTNAFGFVILFRGVACIMGPPIAGALIDSTGIFDPSFYVAGGMIVLGALFHAILLTPFVRRKRF</sequence>
<feature type="transmembrane region" description="Helical" evidence="3">
    <location>
        <begin position="58"/>
        <end position="78"/>
    </location>
</feature>
<comment type="caution">
    <text evidence="5">The sequence shown here is derived from an EMBL/GenBank/DDBJ whole genome shotgun (WGS) entry which is preliminary data.</text>
</comment>
<dbReference type="SUPFAM" id="SSF103473">
    <property type="entry name" value="MFS general substrate transporter"/>
    <property type="match status" value="1"/>
</dbReference>
<feature type="transmembrane region" description="Helical" evidence="3">
    <location>
        <begin position="533"/>
        <end position="555"/>
    </location>
</feature>
<dbReference type="GO" id="GO:0016020">
    <property type="term" value="C:membrane"/>
    <property type="evidence" value="ECO:0007669"/>
    <property type="project" value="UniProtKB-SubCell"/>
</dbReference>
<proteinExistence type="predicted"/>
<dbReference type="Gene3D" id="1.20.1250.20">
    <property type="entry name" value="MFS general substrate transporter like domains"/>
    <property type="match status" value="2"/>
</dbReference>
<dbReference type="Proteomes" id="UP000678393">
    <property type="component" value="Unassembled WGS sequence"/>
</dbReference>
<dbReference type="GO" id="GO:0008028">
    <property type="term" value="F:monocarboxylic acid transmembrane transporter activity"/>
    <property type="evidence" value="ECO:0007669"/>
    <property type="project" value="TreeGrafter"/>
</dbReference>
<feature type="transmembrane region" description="Helical" evidence="3">
    <location>
        <begin position="562"/>
        <end position="584"/>
    </location>
</feature>
<evidence type="ECO:0000259" key="4">
    <source>
        <dbReference type="PROSITE" id="PS50850"/>
    </source>
</evidence>
<feature type="transmembrane region" description="Helical" evidence="3">
    <location>
        <begin position="497"/>
        <end position="518"/>
    </location>
</feature>
<gene>
    <name evidence="5" type="ORF">CUNI_LOCUS4163</name>
</gene>
<dbReference type="Pfam" id="PF07690">
    <property type="entry name" value="MFS_1"/>
    <property type="match status" value="2"/>
</dbReference>
<dbReference type="InterPro" id="IPR011701">
    <property type="entry name" value="MFS"/>
</dbReference>
<dbReference type="EMBL" id="CAJHNH020000580">
    <property type="protein sequence ID" value="CAG5118605.1"/>
    <property type="molecule type" value="Genomic_DNA"/>
</dbReference>
<feature type="domain" description="Major facilitator superfamily (MFS) profile" evidence="4">
    <location>
        <begin position="497"/>
        <end position="683"/>
    </location>
</feature>
<keyword evidence="3" id="KW-0812">Transmembrane</keyword>
<dbReference type="PROSITE" id="PS50850">
    <property type="entry name" value="MFS"/>
    <property type="match status" value="1"/>
</dbReference>
<dbReference type="PANTHER" id="PTHR11360:SF286">
    <property type="entry name" value="GH22266P"/>
    <property type="match status" value="1"/>
</dbReference>
<comment type="subcellular location">
    <subcellularLocation>
        <location evidence="1">Membrane</location>
        <topology evidence="1">Multi-pass membrane protein</topology>
    </subcellularLocation>
</comment>